<protein>
    <submittedName>
        <fullName evidence="2">Uncharacterized protein</fullName>
    </submittedName>
</protein>
<dbReference type="EMBL" id="OMKW01000005">
    <property type="protein sequence ID" value="SPF31103.1"/>
    <property type="molecule type" value="Genomic_DNA"/>
</dbReference>
<keyword evidence="1" id="KW-0812">Transmembrane</keyword>
<dbReference type="RefSeq" id="WP_162845016.1">
    <property type="nucleotide sequence ID" value="NZ_OMKW01000005.1"/>
</dbReference>
<organism evidence="2 3">
    <name type="scientific">Pontivivens insulae</name>
    <dbReference type="NCBI Taxonomy" id="1639689"/>
    <lineage>
        <taxon>Bacteria</taxon>
        <taxon>Pseudomonadati</taxon>
        <taxon>Pseudomonadota</taxon>
        <taxon>Alphaproteobacteria</taxon>
        <taxon>Rhodobacterales</taxon>
        <taxon>Paracoccaceae</taxon>
        <taxon>Pontivivens</taxon>
    </lineage>
</organism>
<keyword evidence="1" id="KW-0472">Membrane</keyword>
<evidence type="ECO:0000313" key="3">
    <source>
        <dbReference type="Proteomes" id="UP000244932"/>
    </source>
</evidence>
<sequence>MTPEEQTAADQKMRDEIARLRDETVRISERSNMPELVCGITYTAALATLVLYYS</sequence>
<proteinExistence type="predicted"/>
<reference evidence="2 3" key="1">
    <citation type="submission" date="2018-03" db="EMBL/GenBank/DDBJ databases">
        <authorList>
            <person name="Keele B.F."/>
        </authorList>
    </citation>
    <scope>NUCLEOTIDE SEQUENCE [LARGE SCALE GENOMIC DNA]</scope>
    <source>
        <strain evidence="2 3">CeCT 8812</strain>
    </source>
</reference>
<keyword evidence="1" id="KW-1133">Transmembrane helix</keyword>
<evidence type="ECO:0000256" key="1">
    <source>
        <dbReference type="SAM" id="Phobius"/>
    </source>
</evidence>
<feature type="transmembrane region" description="Helical" evidence="1">
    <location>
        <begin position="36"/>
        <end position="53"/>
    </location>
</feature>
<evidence type="ECO:0000313" key="2">
    <source>
        <dbReference type="EMBL" id="SPF31103.1"/>
    </source>
</evidence>
<gene>
    <name evidence="2" type="ORF">POI8812_03454</name>
</gene>
<accession>A0A2R8AFS8</accession>
<keyword evidence="3" id="KW-1185">Reference proteome</keyword>
<name>A0A2R8AFS8_9RHOB</name>
<dbReference type="AlphaFoldDB" id="A0A2R8AFS8"/>
<dbReference type="Proteomes" id="UP000244932">
    <property type="component" value="Unassembled WGS sequence"/>
</dbReference>